<evidence type="ECO:0000259" key="1">
    <source>
        <dbReference type="Pfam" id="PF03050"/>
    </source>
</evidence>
<proteinExistence type="predicted"/>
<evidence type="ECO:0000313" key="6">
    <source>
        <dbReference type="Proteomes" id="UP000009226"/>
    </source>
</evidence>
<dbReference type="InterPro" id="IPR004291">
    <property type="entry name" value="Transposase_IS66_central"/>
</dbReference>
<organism evidence="5 6">
    <name type="scientific">Desulfotomaculum nigrificans (strain DSM 14880 / VKM B-2319 / CO-1-SRB)</name>
    <name type="common">Desulfotomaculum carboxydivorans</name>
    <dbReference type="NCBI Taxonomy" id="868595"/>
    <lineage>
        <taxon>Bacteria</taxon>
        <taxon>Bacillati</taxon>
        <taxon>Bacillota</taxon>
        <taxon>Clostridia</taxon>
        <taxon>Eubacteriales</taxon>
        <taxon>Desulfotomaculaceae</taxon>
        <taxon>Desulfotomaculum</taxon>
    </lineage>
</organism>
<dbReference type="STRING" id="868595.Desca_0642"/>
<dbReference type="Pfam" id="PF13005">
    <property type="entry name" value="zf-IS66"/>
    <property type="match status" value="1"/>
</dbReference>
<dbReference type="InterPro" id="IPR024474">
    <property type="entry name" value="Znf_dom_IS66"/>
</dbReference>
<dbReference type="InterPro" id="IPR024463">
    <property type="entry name" value="Transposase_TnpC_homeodom"/>
</dbReference>
<dbReference type="Pfam" id="PF03050">
    <property type="entry name" value="DDE_Tnp_IS66"/>
    <property type="match status" value="1"/>
</dbReference>
<feature type="domain" description="Transposase IS66 central" evidence="1">
    <location>
        <begin position="185"/>
        <end position="470"/>
    </location>
</feature>
<feature type="domain" description="Transposase IS66 C-terminal" evidence="4">
    <location>
        <begin position="477"/>
        <end position="517"/>
    </location>
</feature>
<protein>
    <submittedName>
        <fullName evidence="5">Transposase IS66</fullName>
    </submittedName>
</protein>
<dbReference type="EMBL" id="CP002736">
    <property type="protein sequence ID" value="AEF93529.1"/>
    <property type="molecule type" value="Genomic_DNA"/>
</dbReference>
<sequence length="529" mass="61152">MSKYKGMNNIVNNTQSLEELQKLCALQQKQIAELTAKLNWFEEQFRLSKQRQFGASSEKTASEQQQLLLFNEAEKEAQVLLAEPTLETITYKRRKQRGHREMMLKDLPVETIEYRLPVEEQICSCCGGPLHEMSTEVRQELKVIPAQVKIIKHVSHVYACRRCERENITTPITTAPMPKPVLPGSLVSPSTMAFVMSQKYVQGLPLYRQEQELARIGIEISRQTLANWMLYGANRWLTLLYDRMHQHLLKQDILHADETVLQVLHEPGRDAEAKSYLWLYRTGRMGPHIVLYEYQPTREGEHPSRFLNGFKGFLHVDGYSGYNKVPDVILVGCWAHARRKFDEALKALPQSKRSANVAAKEGLEFCNRLFAIERELKDATPEERYKTRLARSRPVLDAFWAWLNEQNSQVLPKSTFGKAIHYCLSQWNKLEAFLQDGRLEIDNNRSERSIKPFVIGRKNWLFANTQRGARASAVIYSIVETAKENGLNPFNYLSYIFEKLPNSNINDPNVLDKFLPWSDTLPANCRVHK</sequence>
<gene>
    <name evidence="5" type="ordered locus">Desca_0642</name>
</gene>
<dbReference type="Pfam" id="PF13817">
    <property type="entry name" value="DDE_Tnp_IS66_C"/>
    <property type="match status" value="1"/>
</dbReference>
<dbReference type="Proteomes" id="UP000009226">
    <property type="component" value="Chromosome"/>
</dbReference>
<dbReference type="PANTHER" id="PTHR33678:SF1">
    <property type="entry name" value="BLL1576 PROTEIN"/>
    <property type="match status" value="1"/>
</dbReference>
<dbReference type="PANTHER" id="PTHR33678">
    <property type="entry name" value="BLL1576 PROTEIN"/>
    <property type="match status" value="1"/>
</dbReference>
<dbReference type="NCBIfam" id="NF033517">
    <property type="entry name" value="transpos_IS66"/>
    <property type="match status" value="1"/>
</dbReference>
<dbReference type="Pfam" id="PF13007">
    <property type="entry name" value="LZ_Tnp_IS66"/>
    <property type="match status" value="1"/>
</dbReference>
<reference evidence="5" key="1">
    <citation type="submission" date="2011-05" db="EMBL/GenBank/DDBJ databases">
        <title>Complete sequence of Desulfotomaculum carboxydivorans CO-1-SRB.</title>
        <authorList>
            <consortium name="US DOE Joint Genome Institute"/>
            <person name="Lucas S."/>
            <person name="Han J."/>
            <person name="Lapidus A."/>
            <person name="Cheng J.-F."/>
            <person name="Goodwin L."/>
            <person name="Pitluck S."/>
            <person name="Peters L."/>
            <person name="Mikhailova N."/>
            <person name="Lu M."/>
            <person name="Han C."/>
            <person name="Tapia R."/>
            <person name="Land M."/>
            <person name="Hauser L."/>
            <person name="Kyrpides N."/>
            <person name="Ivanova N."/>
            <person name="Pagani I."/>
            <person name="Stams A."/>
            <person name="Plugge C."/>
            <person name="Muyzer G."/>
            <person name="Kuever J."/>
            <person name="Parshina S."/>
            <person name="Ivanova A."/>
            <person name="Nazina T."/>
            <person name="Woyke T."/>
        </authorList>
    </citation>
    <scope>NUCLEOTIDE SEQUENCE [LARGE SCALE GENOMIC DNA]</scope>
    <source>
        <strain evidence="5">CO-1-SRB</strain>
    </source>
</reference>
<dbReference type="HOGENOM" id="CLU_023034_0_2_9"/>
<evidence type="ECO:0000259" key="2">
    <source>
        <dbReference type="Pfam" id="PF13005"/>
    </source>
</evidence>
<accession>F6B884</accession>
<dbReference type="InterPro" id="IPR052344">
    <property type="entry name" value="Transposase-related"/>
</dbReference>
<name>F6B884_DESCC</name>
<keyword evidence="6" id="KW-1185">Reference proteome</keyword>
<evidence type="ECO:0000259" key="4">
    <source>
        <dbReference type="Pfam" id="PF13817"/>
    </source>
</evidence>
<dbReference type="InterPro" id="IPR039552">
    <property type="entry name" value="IS66_C"/>
</dbReference>
<dbReference type="AlphaFoldDB" id="F6B884"/>
<evidence type="ECO:0000313" key="5">
    <source>
        <dbReference type="EMBL" id="AEF93529.1"/>
    </source>
</evidence>
<dbReference type="KEGG" id="dca:Desca_0642"/>
<dbReference type="eggNOG" id="COG3316">
    <property type="taxonomic scope" value="Bacteria"/>
</dbReference>
<feature type="domain" description="Transposase IS66 zinc-finger binding" evidence="2">
    <location>
        <begin position="120"/>
        <end position="164"/>
    </location>
</feature>
<feature type="domain" description="Transposase TnpC homeodomain" evidence="3">
    <location>
        <begin position="40"/>
        <end position="112"/>
    </location>
</feature>
<evidence type="ECO:0000259" key="3">
    <source>
        <dbReference type="Pfam" id="PF13007"/>
    </source>
</evidence>